<dbReference type="EMBL" id="JAAWVO010068314">
    <property type="protein sequence ID" value="MBN3323930.1"/>
    <property type="molecule type" value="Genomic_DNA"/>
</dbReference>
<evidence type="ECO:0000313" key="4">
    <source>
        <dbReference type="EMBL" id="MBN3323930.1"/>
    </source>
</evidence>
<dbReference type="Proteomes" id="UP000736164">
    <property type="component" value="Unassembled WGS sequence"/>
</dbReference>
<comment type="caution">
    <text evidence="4">The sequence shown here is derived from an EMBL/GenBank/DDBJ whole genome shotgun (WGS) entry which is preliminary data.</text>
</comment>
<gene>
    <name evidence="4" type="primary">Stx10</name>
    <name evidence="4" type="ORF">GTO95_0003247</name>
</gene>
<evidence type="ECO:0000256" key="2">
    <source>
        <dbReference type="SAM" id="Phobius"/>
    </source>
</evidence>
<keyword evidence="5" id="KW-1185">Reference proteome</keyword>
<dbReference type="Gene3D" id="1.20.5.110">
    <property type="match status" value="1"/>
</dbReference>
<keyword evidence="2" id="KW-1133">Transmembrane helix</keyword>
<evidence type="ECO:0000259" key="3">
    <source>
        <dbReference type="Pfam" id="PF05739"/>
    </source>
</evidence>
<keyword evidence="1" id="KW-0175">Coiled coil</keyword>
<organism evidence="4 5">
    <name type="scientific">Atractosteus spatula</name>
    <name type="common">Alligator gar</name>
    <name type="synonym">Lepisosteus spatula</name>
    <dbReference type="NCBI Taxonomy" id="7917"/>
    <lineage>
        <taxon>Eukaryota</taxon>
        <taxon>Metazoa</taxon>
        <taxon>Chordata</taxon>
        <taxon>Craniata</taxon>
        <taxon>Vertebrata</taxon>
        <taxon>Euteleostomi</taxon>
        <taxon>Actinopterygii</taxon>
        <taxon>Neopterygii</taxon>
        <taxon>Holostei</taxon>
        <taxon>Semionotiformes</taxon>
        <taxon>Lepisosteidae</taxon>
        <taxon>Atractosteus</taxon>
    </lineage>
</organism>
<feature type="transmembrane region" description="Helical" evidence="2">
    <location>
        <begin position="36"/>
        <end position="55"/>
    </location>
</feature>
<dbReference type="AlphaFoldDB" id="A0A8J7P293"/>
<proteinExistence type="predicted"/>
<sequence>MLGEFAEEMDHTSSRMDSVLKKMEKVSHMTSSPRQWCAIGVLVVTVVIVLILIFAL</sequence>
<name>A0A8J7P293_ATRSP</name>
<dbReference type="Pfam" id="PF05739">
    <property type="entry name" value="SNARE"/>
    <property type="match status" value="1"/>
</dbReference>
<evidence type="ECO:0000256" key="1">
    <source>
        <dbReference type="ARBA" id="ARBA00023054"/>
    </source>
</evidence>
<dbReference type="InterPro" id="IPR000727">
    <property type="entry name" value="T_SNARE_dom"/>
</dbReference>
<evidence type="ECO:0000313" key="5">
    <source>
        <dbReference type="Proteomes" id="UP000736164"/>
    </source>
</evidence>
<accession>A0A8J7P293</accession>
<feature type="domain" description="T-SNARE coiled-coil homology" evidence="3">
    <location>
        <begin position="4"/>
        <end position="52"/>
    </location>
</feature>
<feature type="non-terminal residue" evidence="4">
    <location>
        <position position="56"/>
    </location>
</feature>
<reference evidence="4" key="1">
    <citation type="journal article" date="2021" name="Cell">
        <title>Tracing the genetic footprints of vertebrate landing in non-teleost ray-finned fishes.</title>
        <authorList>
            <person name="Bi X."/>
            <person name="Wang K."/>
            <person name="Yang L."/>
            <person name="Pan H."/>
            <person name="Jiang H."/>
            <person name="Wei Q."/>
            <person name="Fang M."/>
            <person name="Yu H."/>
            <person name="Zhu C."/>
            <person name="Cai Y."/>
            <person name="He Y."/>
            <person name="Gan X."/>
            <person name="Zeng H."/>
            <person name="Yu D."/>
            <person name="Zhu Y."/>
            <person name="Jiang H."/>
            <person name="Qiu Q."/>
            <person name="Yang H."/>
            <person name="Zhang Y.E."/>
            <person name="Wang W."/>
            <person name="Zhu M."/>
            <person name="He S."/>
            <person name="Zhang G."/>
        </authorList>
    </citation>
    <scope>NUCLEOTIDE SEQUENCE</scope>
    <source>
        <strain evidence="4">Allg_001</strain>
    </source>
</reference>
<keyword evidence="2" id="KW-0812">Transmembrane</keyword>
<protein>
    <submittedName>
        <fullName evidence="4">STX10 protein</fullName>
    </submittedName>
</protein>
<keyword evidence="2" id="KW-0472">Membrane</keyword>
<feature type="non-terminal residue" evidence="4">
    <location>
        <position position="1"/>
    </location>
</feature>